<accession>A0ABW5E0L0</accession>
<evidence type="ECO:0000256" key="1">
    <source>
        <dbReference type="SAM" id="MobiDB-lite"/>
    </source>
</evidence>
<dbReference type="PANTHER" id="PTHR35399">
    <property type="entry name" value="SLR8030 PROTEIN"/>
    <property type="match status" value="1"/>
</dbReference>
<keyword evidence="3" id="KW-1185">Reference proteome</keyword>
<dbReference type="PANTHER" id="PTHR35399:SF2">
    <property type="entry name" value="DUF839 DOMAIN-CONTAINING PROTEIN"/>
    <property type="match status" value="1"/>
</dbReference>
<dbReference type="InterPro" id="IPR008557">
    <property type="entry name" value="PhoX"/>
</dbReference>
<evidence type="ECO:0000313" key="2">
    <source>
        <dbReference type="EMBL" id="MFD2264970.1"/>
    </source>
</evidence>
<dbReference type="Pfam" id="PF05787">
    <property type="entry name" value="PhoX"/>
    <property type="match status" value="1"/>
</dbReference>
<sequence length="641" mass="69375">MSDYGVYEDSQDVGVNQSTATPMATLIENHMSRRGLLKGLAASSALGVMGSMLPLGAKEAEAASGSAFKFKEISHGYDATAHVPEGYEIQTLIRWGDKVEAGAAAFDVNKLTVAGQAKQFGYNNDFVGFLPLPFGSKKSDHGLLAVNHEYTNAGMMWAGLPEGDAAELKLSNEQVEIEIASMGMSVIEIKRTNGKWAVVDSSKYNRRLTGSSPFTVTGPAAGHDKLKTKEDPTGLKVLGTINNCAGGVTPWGTVLSGEENFNGYFGGSPETSQWAADFKRYGVTKDSFYSWSQHVDRFNVDKEPNEAHRFGWIVEIDPYDPTSTPKKRTALGRFKHEGANVILNKDGRVVAYMGDDERFEYVYKFVSDGKYDPAKREANMDLLDKGTLYVAQFADDGKVTWIALVHGQGPLTAENGFNSQADILINTRKAADLLKATPMDRPEDVEANTVTGKVYVMLTNNNRRTTEQINKANPRANNTHGHVVEITTADHAATDAKWSILLVAGKPGVDHGAQYHRATSDNGWMSCVDNCAVDSKGRLWISTDGSPSAAGVADGLYAVDTEGMMRGLSQLFFQAPSGAEVCGPWFTPDDTTLFIAVQHPGEDKGSTFSKPSTRWPDFKDGMPPRPSVIAITRKGGGPIAV</sequence>
<dbReference type="InterPro" id="IPR006311">
    <property type="entry name" value="TAT_signal"/>
</dbReference>
<protein>
    <submittedName>
        <fullName evidence="2">PhoX family protein</fullName>
    </submittedName>
</protein>
<evidence type="ECO:0000313" key="3">
    <source>
        <dbReference type="Proteomes" id="UP001597295"/>
    </source>
</evidence>
<dbReference type="RefSeq" id="WP_379878136.1">
    <property type="nucleotide sequence ID" value="NZ_JBHUIP010000014.1"/>
</dbReference>
<feature type="region of interest" description="Disordered" evidence="1">
    <location>
        <begin position="603"/>
        <end position="625"/>
    </location>
</feature>
<reference evidence="3" key="1">
    <citation type="journal article" date="2019" name="Int. J. Syst. Evol. Microbiol.">
        <title>The Global Catalogue of Microorganisms (GCM) 10K type strain sequencing project: providing services to taxonomists for standard genome sequencing and annotation.</title>
        <authorList>
            <consortium name="The Broad Institute Genomics Platform"/>
            <consortium name="The Broad Institute Genome Sequencing Center for Infectious Disease"/>
            <person name="Wu L."/>
            <person name="Ma J."/>
        </authorList>
    </citation>
    <scope>NUCLEOTIDE SEQUENCE [LARGE SCALE GENOMIC DNA]</scope>
    <source>
        <strain evidence="3">CGMCC 1.19062</strain>
    </source>
</reference>
<gene>
    <name evidence="2" type="ORF">ACFSM5_18850</name>
</gene>
<proteinExistence type="predicted"/>
<dbReference type="SUPFAM" id="SSF63829">
    <property type="entry name" value="Calcium-dependent phosphotriesterase"/>
    <property type="match status" value="1"/>
</dbReference>
<dbReference type="PROSITE" id="PS51318">
    <property type="entry name" value="TAT"/>
    <property type="match status" value="1"/>
</dbReference>
<dbReference type="EMBL" id="JBHUIP010000014">
    <property type="protein sequence ID" value="MFD2264970.1"/>
    <property type="molecule type" value="Genomic_DNA"/>
</dbReference>
<name>A0ABW5E0L0_9PROT</name>
<dbReference type="Proteomes" id="UP001597295">
    <property type="component" value="Unassembled WGS sequence"/>
</dbReference>
<organism evidence="2 3">
    <name type="scientific">Lacibacterium aquatile</name>
    <dbReference type="NCBI Taxonomy" id="1168082"/>
    <lineage>
        <taxon>Bacteria</taxon>
        <taxon>Pseudomonadati</taxon>
        <taxon>Pseudomonadota</taxon>
        <taxon>Alphaproteobacteria</taxon>
        <taxon>Rhodospirillales</taxon>
        <taxon>Rhodospirillaceae</taxon>
    </lineage>
</organism>
<comment type="caution">
    <text evidence="2">The sequence shown here is derived from an EMBL/GenBank/DDBJ whole genome shotgun (WGS) entry which is preliminary data.</text>
</comment>